<evidence type="ECO:0000313" key="2">
    <source>
        <dbReference type="EMBL" id="RGB94309.1"/>
    </source>
</evidence>
<reference evidence="2 3" key="1">
    <citation type="submission" date="2018-08" db="EMBL/GenBank/DDBJ databases">
        <title>A genome reference for cultivated species of the human gut microbiota.</title>
        <authorList>
            <person name="Zou Y."/>
            <person name="Xue W."/>
            <person name="Luo G."/>
        </authorList>
    </citation>
    <scope>NUCLEOTIDE SEQUENCE [LARGE SCALE GENOMIC DNA]</scope>
    <source>
        <strain evidence="2 3">AF29-11BH</strain>
    </source>
</reference>
<comment type="caution">
    <text evidence="2">The sequence shown here is derived from an EMBL/GenBank/DDBJ whole genome shotgun (WGS) entry which is preliminary data.</text>
</comment>
<protein>
    <recommendedName>
        <fullName evidence="1">DUF7694 domain-containing protein</fullName>
    </recommendedName>
</protein>
<dbReference type="Pfam" id="PF24746">
    <property type="entry name" value="DUF7694"/>
    <property type="match status" value="1"/>
</dbReference>
<gene>
    <name evidence="2" type="ORF">DWZ04_13530</name>
</gene>
<dbReference type="EMBL" id="QVEW01000018">
    <property type="protein sequence ID" value="RGB94309.1"/>
    <property type="molecule type" value="Genomic_DNA"/>
</dbReference>
<feature type="domain" description="DUF7694" evidence="1">
    <location>
        <begin position="39"/>
        <end position="100"/>
    </location>
</feature>
<evidence type="ECO:0000313" key="3">
    <source>
        <dbReference type="Proteomes" id="UP000260783"/>
    </source>
</evidence>
<organism evidence="2 3">
    <name type="scientific">Faecalibacterium prausnitzii</name>
    <dbReference type="NCBI Taxonomy" id="853"/>
    <lineage>
        <taxon>Bacteria</taxon>
        <taxon>Bacillati</taxon>
        <taxon>Bacillota</taxon>
        <taxon>Clostridia</taxon>
        <taxon>Eubacteriales</taxon>
        <taxon>Oscillospiraceae</taxon>
        <taxon>Faecalibacterium</taxon>
    </lineage>
</organism>
<dbReference type="AlphaFoldDB" id="A0A3E2UDL9"/>
<accession>A0A3E2UDL9</accession>
<proteinExistence type="predicted"/>
<dbReference type="Proteomes" id="UP000260783">
    <property type="component" value="Unassembled WGS sequence"/>
</dbReference>
<name>A0A3E2UDL9_9FIRM</name>
<dbReference type="RefSeq" id="WP_117527856.1">
    <property type="nucleotide sequence ID" value="NZ_JAQCXC010000018.1"/>
</dbReference>
<sequence>MKSIEEMKSSPRLLVVKEGFDGLMGYLHHPRYRLHAVAIIASWGGGWEHVSVSLSNRCPTWEEMCMVKDIFWGEDECVIQFHPPKSANINIHPYCLHMWKKIGAEYELPPKEFV</sequence>
<dbReference type="InterPro" id="IPR056111">
    <property type="entry name" value="DUF7694"/>
</dbReference>
<evidence type="ECO:0000259" key="1">
    <source>
        <dbReference type="Pfam" id="PF24746"/>
    </source>
</evidence>